<sequence>MFFGQLALVDASLFAGAAAVISHAEQPARLKMNDDPSLLIQFQESYSRAIQMQAPLAIIGGVFGLLQWLIYGGFFWIFGAFLIFANFPFTFAAIMPINKQLMAMSSKDANSETRNLLIRWGELHFVRTYCHFYDFKLTRIIVLKASLIKLYFAIRIHRDDPVDGRYSNSYDMFMRGEEILSGAQRIFFPIKLI</sequence>
<dbReference type="Proteomes" id="UP000887578">
    <property type="component" value="Unplaced"/>
</dbReference>
<feature type="chain" id="PRO_5037354914" evidence="2">
    <location>
        <begin position="20"/>
        <end position="193"/>
    </location>
</feature>
<keyword evidence="3" id="KW-1185">Reference proteome</keyword>
<dbReference type="PANTHER" id="PTHR36535:SF1">
    <property type="entry name" value="DUF1772 DOMAIN-CONTAINING PROTEIN"/>
    <property type="match status" value="1"/>
</dbReference>
<protein>
    <submittedName>
        <fullName evidence="4">ABC transmembrane type-1 domain-containing protein</fullName>
    </submittedName>
</protein>
<dbReference type="PANTHER" id="PTHR36535">
    <property type="entry name" value="YALI0E30327P"/>
    <property type="match status" value="1"/>
</dbReference>
<dbReference type="AlphaFoldDB" id="A0A914P945"/>
<evidence type="ECO:0000256" key="2">
    <source>
        <dbReference type="SAM" id="SignalP"/>
    </source>
</evidence>
<dbReference type="Pfam" id="PF08592">
    <property type="entry name" value="Anthrone_oxy"/>
    <property type="match status" value="1"/>
</dbReference>
<evidence type="ECO:0000313" key="3">
    <source>
        <dbReference type="Proteomes" id="UP000887578"/>
    </source>
</evidence>
<proteinExistence type="predicted"/>
<evidence type="ECO:0000256" key="1">
    <source>
        <dbReference type="SAM" id="Phobius"/>
    </source>
</evidence>
<reference evidence="4" key="1">
    <citation type="submission" date="2022-11" db="UniProtKB">
        <authorList>
            <consortium name="WormBaseParasite"/>
        </authorList>
    </citation>
    <scope>IDENTIFICATION</scope>
</reference>
<keyword evidence="2" id="KW-0732">Signal</keyword>
<feature type="transmembrane region" description="Helical" evidence="1">
    <location>
        <begin position="74"/>
        <end position="97"/>
    </location>
</feature>
<evidence type="ECO:0000313" key="4">
    <source>
        <dbReference type="WBParaSite" id="PDA_v2.g11240.t1"/>
    </source>
</evidence>
<feature type="signal peptide" evidence="2">
    <location>
        <begin position="1"/>
        <end position="19"/>
    </location>
</feature>
<dbReference type="WBParaSite" id="PDA_v2.g11240.t1">
    <property type="protein sequence ID" value="PDA_v2.g11240.t1"/>
    <property type="gene ID" value="PDA_v2.g11240"/>
</dbReference>
<name>A0A914P945_9BILA</name>
<accession>A0A914P945</accession>
<keyword evidence="1" id="KW-1133">Transmembrane helix</keyword>
<keyword evidence="1" id="KW-0472">Membrane</keyword>
<dbReference type="InterPro" id="IPR013901">
    <property type="entry name" value="Anthrone_oxy"/>
</dbReference>
<keyword evidence="1" id="KW-0812">Transmembrane</keyword>
<organism evidence="3 4">
    <name type="scientific">Panagrolaimus davidi</name>
    <dbReference type="NCBI Taxonomy" id="227884"/>
    <lineage>
        <taxon>Eukaryota</taxon>
        <taxon>Metazoa</taxon>
        <taxon>Ecdysozoa</taxon>
        <taxon>Nematoda</taxon>
        <taxon>Chromadorea</taxon>
        <taxon>Rhabditida</taxon>
        <taxon>Tylenchina</taxon>
        <taxon>Panagrolaimomorpha</taxon>
        <taxon>Panagrolaimoidea</taxon>
        <taxon>Panagrolaimidae</taxon>
        <taxon>Panagrolaimus</taxon>
    </lineage>
</organism>